<dbReference type="PANTHER" id="PTHR45648">
    <property type="entry name" value="GDSL LIPASE/ACYLHYDROLASE FAMILY PROTEIN (AFU_ORTHOLOGUE AFUA_4G14700)"/>
    <property type="match status" value="1"/>
</dbReference>
<dbReference type="RefSeq" id="WP_164454766.1">
    <property type="nucleotide sequence ID" value="NZ_AP022372.1"/>
</dbReference>
<dbReference type="InterPro" id="IPR051058">
    <property type="entry name" value="GDSL_Est/Lipase"/>
</dbReference>
<dbReference type="SUPFAM" id="SSF52266">
    <property type="entry name" value="SGNH hydrolase"/>
    <property type="match status" value="1"/>
</dbReference>
<dbReference type="Proteomes" id="UP000834611">
    <property type="component" value="Unassembled WGS sequence"/>
</dbReference>
<evidence type="ECO:0000256" key="2">
    <source>
        <dbReference type="SAM" id="MobiDB-lite"/>
    </source>
</evidence>
<dbReference type="InterPro" id="IPR001087">
    <property type="entry name" value="GDSL"/>
</dbReference>
<dbReference type="PANTHER" id="PTHR45648:SF22">
    <property type="entry name" value="GDSL LIPASE_ACYLHYDROLASE FAMILY PROTEIN (AFU_ORTHOLOGUE AFUA_4G14700)"/>
    <property type="match status" value="1"/>
</dbReference>
<proteinExistence type="predicted"/>
<dbReference type="CDD" id="cd01846">
    <property type="entry name" value="fatty_acyltransferase_like"/>
    <property type="match status" value="1"/>
</dbReference>
<evidence type="ECO:0000313" key="3">
    <source>
        <dbReference type="EMBL" id="CAB5708462.1"/>
    </source>
</evidence>
<dbReference type="EC" id="3.-.-.-" evidence="3"/>
<gene>
    <name evidence="3" type="primary">sseJ</name>
    <name evidence="3" type="ORF">GHA_03330</name>
</gene>
<accession>A0A9N8D1A8</accession>
<dbReference type="Gene3D" id="3.40.50.1110">
    <property type="entry name" value="SGNH hydrolase"/>
    <property type="match status" value="1"/>
</dbReference>
<dbReference type="AlphaFoldDB" id="A0A9N8D1A8"/>
<organism evidence="3 4">
    <name type="scientific">Providencia rettgeri</name>
    <dbReference type="NCBI Taxonomy" id="587"/>
    <lineage>
        <taxon>Bacteria</taxon>
        <taxon>Pseudomonadati</taxon>
        <taxon>Pseudomonadota</taxon>
        <taxon>Gammaproteobacteria</taxon>
        <taxon>Enterobacterales</taxon>
        <taxon>Morganellaceae</taxon>
        <taxon>Providencia</taxon>
    </lineage>
</organism>
<name>A0A9N8D1A8_PRORE</name>
<keyword evidence="1 3" id="KW-0378">Hydrolase</keyword>
<evidence type="ECO:0000313" key="4">
    <source>
        <dbReference type="Proteomes" id="UP000834611"/>
    </source>
</evidence>
<protein>
    <submittedName>
        <fullName evidence="3">Secreted effector protein sseJ</fullName>
        <ecNumber evidence="3">3.-.-.-</ecNumber>
    </submittedName>
</protein>
<feature type="region of interest" description="Disordered" evidence="2">
    <location>
        <begin position="63"/>
        <end position="85"/>
    </location>
</feature>
<reference evidence="3" key="1">
    <citation type="submission" date="2020-05" db="EMBL/GenBank/DDBJ databases">
        <authorList>
            <person name="Delgado-Blas J."/>
        </authorList>
    </citation>
    <scope>NUCLEOTIDE SEQUENCE</scope>
    <source>
        <strain evidence="3">BB1453</strain>
    </source>
</reference>
<evidence type="ECO:0000256" key="1">
    <source>
        <dbReference type="ARBA" id="ARBA00022801"/>
    </source>
</evidence>
<dbReference type="EMBL" id="CAHPSF010000010">
    <property type="protein sequence ID" value="CAB5708462.1"/>
    <property type="molecule type" value="Genomic_DNA"/>
</dbReference>
<sequence length="399" mass="44663">MTSIPDRTQCAITHRPNSTVPPYTTSPALEKIASIKNNLPQSTPYNIGNNISVLPNDGRTKGASSFHIMTSPSSDDVDGSLLGKHTEKRIPGDQFQLATAYSNKFNIGKKEPITYFDSVAVIGDSLSDSEGRMHKKSCGLLTNANQYYDGRFTNGFTWPEFLTMPNTMLSHSGKGKVTLTNKSEGGSTCAPYFKSTLHPQFAILSNIEKQTRHLKFDDKSLDIIFLGANDYMTFSKKNVNVVISSQEKIIKKMIKNGAKNILVMGLPDLSQTPAIKTRSPKKQRKIQNLSIEHNNKLQTIINQLKLNKNININYFNINNVMKKITSVVGDINKNSPGAYNIEKAFTNGYIRRDNTAPLEIDPHYVFIDDVHPTQEVHNIIAMELHNFILEKYNPLNNKK</sequence>
<dbReference type="InterPro" id="IPR036514">
    <property type="entry name" value="SGNH_hydro_sf"/>
</dbReference>
<feature type="region of interest" description="Disordered" evidence="2">
    <location>
        <begin position="1"/>
        <end position="23"/>
    </location>
</feature>
<dbReference type="GO" id="GO:0016788">
    <property type="term" value="F:hydrolase activity, acting on ester bonds"/>
    <property type="evidence" value="ECO:0007669"/>
    <property type="project" value="InterPro"/>
</dbReference>
<comment type="caution">
    <text evidence="3">The sequence shown here is derived from an EMBL/GenBank/DDBJ whole genome shotgun (WGS) entry which is preliminary data.</text>
</comment>
<dbReference type="Pfam" id="PF00657">
    <property type="entry name" value="Lipase_GDSL"/>
    <property type="match status" value="1"/>
</dbReference>